<feature type="transmembrane region" description="Helical" evidence="2">
    <location>
        <begin position="560"/>
        <end position="581"/>
    </location>
</feature>
<evidence type="ECO:0000256" key="2">
    <source>
        <dbReference type="SAM" id="Phobius"/>
    </source>
</evidence>
<dbReference type="AlphaFoldDB" id="A0A2W1EJB6"/>
<reference evidence="4" key="1">
    <citation type="journal article" date="2022" name="Microb. Genom.">
        <title>A global pangenome for the wheat fungal pathogen Pyrenophora tritici-repentis and prediction of effector protein structural homology.</title>
        <authorList>
            <person name="Moolhuijzen P.M."/>
            <person name="See P.T."/>
            <person name="Shi G."/>
            <person name="Powell H.R."/>
            <person name="Cockram J."/>
            <person name="Jorgensen L.N."/>
            <person name="Benslimane H."/>
            <person name="Strelkov S.E."/>
            <person name="Turner J."/>
            <person name="Liu Z."/>
            <person name="Moffat C.S."/>
        </authorList>
    </citation>
    <scope>NUCLEOTIDE SEQUENCE [LARGE SCALE GENOMIC DNA]</scope>
</reference>
<accession>A0A2W1EJB6</accession>
<sequence>MAYGPVPNLNGPYVRLEEDIELSTQYNSGSHRNIPLPIDAQDREDKDRAQDTKNTLLSNEVPIGRWPSNSERMAKVTLRKALVVVFDTLLASTPIMFIALALLATKIDGKERSDYAVSLDEKLYLLPTIFPLIFAALMGRLFRYLSLWLAQQGTTLGMLEHLIGCQSVFSALERQICLRSWSVVGLASTLVWILSPLGGQSGLRLLNSESGAIHWTGQMRYLSPATIMDSFMSDDSSASSGRSTFTPVFIGAVLSSNQFQTFPIDLWGSVRLPIYRNIQNSSSDGWKLLPEEFLDANVSYASLLGIPAVGERFLESYTIKARQWDFTCSSNRIVTRQQATLDTGYTWKIMFYNTTLPECEGRPNCTFTGHCNGYPCPIRSESLTSKGVSMADCNLSLGYYEMEVHCNEWICAVRRMRELDLFDEHYSLSDDDRLRKTFVANQLVHLPVADTYSAGDSFMRGSTIMEKYINDPSNVIGVGPMHVELGKLPPDVFAERLTVMYNTFWQSTYGTRTLGGNLSISVLQTGRLDAVESGSNVSFIRSEANFLDSNHMFQKVRWRWFTALIVCSVILLAAGYIGLVLKYITIAPDIIGYASSLTIMNPYLLTPTGGTTLNGLQRSALLRDLPVRIGDVCPNDPVGAIAFAKNDVGIVAELDRKRRYI</sequence>
<feature type="compositionally biased region" description="Basic and acidic residues" evidence="1">
    <location>
        <begin position="40"/>
        <end position="51"/>
    </location>
</feature>
<evidence type="ECO:0000313" key="4">
    <source>
        <dbReference type="Proteomes" id="UP000249757"/>
    </source>
</evidence>
<organism evidence="3 4">
    <name type="scientific">Pyrenophora tritici-repentis</name>
    <dbReference type="NCBI Taxonomy" id="45151"/>
    <lineage>
        <taxon>Eukaryota</taxon>
        <taxon>Fungi</taxon>
        <taxon>Dikarya</taxon>
        <taxon>Ascomycota</taxon>
        <taxon>Pezizomycotina</taxon>
        <taxon>Dothideomycetes</taxon>
        <taxon>Pleosporomycetidae</taxon>
        <taxon>Pleosporales</taxon>
        <taxon>Pleosporineae</taxon>
        <taxon>Pleosporaceae</taxon>
        <taxon>Pyrenophora</taxon>
    </lineage>
</organism>
<feature type="region of interest" description="Disordered" evidence="1">
    <location>
        <begin position="27"/>
        <end position="52"/>
    </location>
</feature>
<dbReference type="Proteomes" id="UP000249757">
    <property type="component" value="Unassembled WGS sequence"/>
</dbReference>
<feature type="transmembrane region" description="Helical" evidence="2">
    <location>
        <begin position="124"/>
        <end position="142"/>
    </location>
</feature>
<dbReference type="OrthoDB" id="3692311at2759"/>
<evidence type="ECO:0000313" key="3">
    <source>
        <dbReference type="EMBL" id="KAI1513586.1"/>
    </source>
</evidence>
<dbReference type="EMBL" id="NRDI02000009">
    <property type="protein sequence ID" value="KAI1513586.1"/>
    <property type="molecule type" value="Genomic_DNA"/>
</dbReference>
<comment type="caution">
    <text evidence="3">The sequence shown here is derived from an EMBL/GenBank/DDBJ whole genome shotgun (WGS) entry which is preliminary data.</text>
</comment>
<proteinExistence type="predicted"/>
<name>A0A2W1EJB6_9PLEO</name>
<keyword evidence="4" id="KW-1185">Reference proteome</keyword>
<gene>
    <name evidence="3" type="ORF">Ptr86124_007488</name>
</gene>
<protein>
    <submittedName>
        <fullName evidence="3">Uncharacterized protein</fullName>
    </submittedName>
</protein>
<keyword evidence="2" id="KW-0472">Membrane</keyword>
<keyword evidence="2" id="KW-1133">Transmembrane helix</keyword>
<evidence type="ECO:0000256" key="1">
    <source>
        <dbReference type="SAM" id="MobiDB-lite"/>
    </source>
</evidence>
<feature type="transmembrane region" description="Helical" evidence="2">
    <location>
        <begin position="81"/>
        <end position="104"/>
    </location>
</feature>
<keyword evidence="2" id="KW-0812">Transmembrane</keyword>